<dbReference type="AlphaFoldDB" id="A0A3N6QI68"/>
<reference evidence="2 3" key="3">
    <citation type="journal article" date="2020" name="BMC Genomics">
        <title>Intraspecific diversification of the crop wild relative Brassica cretica Lam. using demographic model selection.</title>
        <authorList>
            <person name="Kioukis A."/>
            <person name="Michalopoulou V.A."/>
            <person name="Briers L."/>
            <person name="Pirintsos S."/>
            <person name="Studholme D.J."/>
            <person name="Pavlidis P."/>
            <person name="Sarris P.F."/>
        </authorList>
    </citation>
    <scope>NUCLEOTIDE SEQUENCE [LARGE SCALE GENOMIC DNA]</scope>
    <source>
        <strain evidence="3">cv. PFS-1207/04</strain>
        <strain evidence="2">PFS-1207/04</strain>
    </source>
</reference>
<gene>
    <name evidence="2" type="ORF">DY000_02060149</name>
    <name evidence="1" type="ORF">F2Q70_00043245</name>
</gene>
<reference evidence="1" key="1">
    <citation type="submission" date="2019-12" db="EMBL/GenBank/DDBJ databases">
        <title>Genome sequencing and annotation of Brassica cretica.</title>
        <authorList>
            <person name="Studholme D.J."/>
            <person name="Sarris P.F."/>
        </authorList>
    </citation>
    <scope>NUCLEOTIDE SEQUENCE</scope>
    <source>
        <strain evidence="1">PFS-102/07</strain>
        <tissue evidence="1">Leaf</tissue>
    </source>
</reference>
<dbReference type="EMBL" id="QGKV02001556">
    <property type="protein sequence ID" value="KAF3518108.1"/>
    <property type="molecule type" value="Genomic_DNA"/>
</dbReference>
<reference evidence="2" key="2">
    <citation type="submission" date="2019-12" db="EMBL/GenBank/DDBJ databases">
        <authorList>
            <person name="Studholme D.J."/>
            <person name="Sarris P."/>
        </authorList>
    </citation>
    <scope>NUCLEOTIDE SEQUENCE</scope>
    <source>
        <strain evidence="2">PFS-1207/04</strain>
        <tissue evidence="2">Leaf</tissue>
    </source>
</reference>
<sequence>MPPPAPIHFIETLMMNMKKVKPSKKSKNGEYAVVTDGATAQTMDALVEKLKFQTERLRWSLDEWVVKERERVATEMSNKFQARMRTAINGVLWMDFHGWLCGWTSMDGSVDVVVQWMEFSKLVISLLRMMKQLSTSPHPVLFCDEIDEAALHMSAHYLAL</sequence>
<evidence type="ECO:0000313" key="3">
    <source>
        <dbReference type="Proteomes" id="UP000266723"/>
    </source>
</evidence>
<keyword evidence="3" id="KW-1185">Reference proteome</keyword>
<comment type="caution">
    <text evidence="1">The sequence shown here is derived from an EMBL/GenBank/DDBJ whole genome shotgun (WGS) entry which is preliminary data.</text>
</comment>
<proteinExistence type="predicted"/>
<organism evidence="1">
    <name type="scientific">Brassica cretica</name>
    <name type="common">Mustard</name>
    <dbReference type="NCBI Taxonomy" id="69181"/>
    <lineage>
        <taxon>Eukaryota</taxon>
        <taxon>Viridiplantae</taxon>
        <taxon>Streptophyta</taxon>
        <taxon>Embryophyta</taxon>
        <taxon>Tracheophyta</taxon>
        <taxon>Spermatophyta</taxon>
        <taxon>Magnoliopsida</taxon>
        <taxon>eudicotyledons</taxon>
        <taxon>Gunneridae</taxon>
        <taxon>Pentapetalae</taxon>
        <taxon>rosids</taxon>
        <taxon>malvids</taxon>
        <taxon>Brassicales</taxon>
        <taxon>Brassicaceae</taxon>
        <taxon>Brassiceae</taxon>
        <taxon>Brassica</taxon>
    </lineage>
</organism>
<protein>
    <submittedName>
        <fullName evidence="1">Uncharacterized protein</fullName>
    </submittedName>
</protein>
<dbReference type="Proteomes" id="UP000266723">
    <property type="component" value="Unassembled WGS sequence"/>
</dbReference>
<dbReference type="EMBL" id="QGKY02000164">
    <property type="protein sequence ID" value="KAF2592736.1"/>
    <property type="molecule type" value="Genomic_DNA"/>
</dbReference>
<evidence type="ECO:0000313" key="2">
    <source>
        <dbReference type="EMBL" id="KAF3518108.1"/>
    </source>
</evidence>
<name>A0A3N6QI68_BRACR</name>
<accession>A0A3N6QI68</accession>
<evidence type="ECO:0000313" key="1">
    <source>
        <dbReference type="EMBL" id="KAF2592736.1"/>
    </source>
</evidence>